<evidence type="ECO:0000313" key="2">
    <source>
        <dbReference type="Proteomes" id="UP000179037"/>
    </source>
</evidence>
<protein>
    <recommendedName>
        <fullName evidence="3">Molecular chaperone</fullName>
    </recommendedName>
</protein>
<organism evidence="1 2">
    <name type="scientific">Candidatus Muproteobacteria bacterium RIFCSPLOWO2_01_FULL_60_18</name>
    <dbReference type="NCBI Taxonomy" id="1817768"/>
    <lineage>
        <taxon>Bacteria</taxon>
        <taxon>Pseudomonadati</taxon>
        <taxon>Pseudomonadota</taxon>
        <taxon>Candidatus Muproteobacteria</taxon>
    </lineage>
</organism>
<dbReference type="EMBL" id="MFTC01000054">
    <property type="protein sequence ID" value="OGI50989.1"/>
    <property type="molecule type" value="Genomic_DNA"/>
</dbReference>
<sequence length="561" mass="63057">MAETDPEHARAWLASLPLADSAETAREIYQALYTLNRQELDATRRFELMELYIAPVASVTSSLESYFVRAALPLTPKKRQLAEFIRQLHMEMAYGYKGCLQDLEKQRRRWGKKSLRAQALVRALHYLGEVLLHSYQVYMPYPPEVWREIHAIYQYAAGHDLAQEVLDTPAPVATKTTLSHEYLRILLLGLNNPYQLPQGECRQVQRFLYQWSAKAELKDTLTAAPSAGYFLIDPATDSPPIPFPRDVTFQPGQGLRLLDAVELLRSIQFFIQRLQQGDSARVLSLGIDCLDSVCLDMLQRMMRSWGQLPRRQYSRIQRSGPAFVCAGIPALHFFAGGQKPFAPPAVIARREIPDDRVILPVHIEEDITREVKADEGFIALDEPVVVGPMPMAERESSVTLGEAFRVDRWQIKDTAPKGLQLVRFGSSHTYVRVGDAVGIQQMDEIGRWSAGVVRWMKSPEAGSLEMGIELLASGVKPVAVAPVPNPEGRDYQPALLLPAIEALRRPATLLLPRGVFAPGSNLLLVEDEAETRTVRLLQRLEYTNVFELLVFADVIPEQGRG</sequence>
<evidence type="ECO:0000313" key="1">
    <source>
        <dbReference type="EMBL" id="OGI50989.1"/>
    </source>
</evidence>
<accession>A0A1F6U0Y7</accession>
<reference evidence="1 2" key="1">
    <citation type="journal article" date="2016" name="Nat. Commun.">
        <title>Thousands of microbial genomes shed light on interconnected biogeochemical processes in an aquifer system.</title>
        <authorList>
            <person name="Anantharaman K."/>
            <person name="Brown C.T."/>
            <person name="Hug L.A."/>
            <person name="Sharon I."/>
            <person name="Castelle C.J."/>
            <person name="Probst A.J."/>
            <person name="Thomas B.C."/>
            <person name="Singh A."/>
            <person name="Wilkins M.J."/>
            <person name="Karaoz U."/>
            <person name="Brodie E.L."/>
            <person name="Williams K.H."/>
            <person name="Hubbard S.S."/>
            <person name="Banfield J.F."/>
        </authorList>
    </citation>
    <scope>NUCLEOTIDE SEQUENCE [LARGE SCALE GENOMIC DNA]</scope>
</reference>
<dbReference type="STRING" id="1817768.A3A87_07360"/>
<comment type="caution">
    <text evidence="1">The sequence shown here is derived from an EMBL/GenBank/DDBJ whole genome shotgun (WGS) entry which is preliminary data.</text>
</comment>
<evidence type="ECO:0008006" key="3">
    <source>
        <dbReference type="Google" id="ProtNLM"/>
    </source>
</evidence>
<dbReference type="AlphaFoldDB" id="A0A1F6U0Y7"/>
<dbReference type="Proteomes" id="UP000179037">
    <property type="component" value="Unassembled WGS sequence"/>
</dbReference>
<gene>
    <name evidence="1" type="ORF">A3A87_07360</name>
</gene>
<name>A0A1F6U0Y7_9PROT</name>
<proteinExistence type="predicted"/>